<gene>
    <name evidence="2" type="ORF">PXEA_LOCUS6152</name>
</gene>
<keyword evidence="1" id="KW-1133">Transmembrane helix</keyword>
<dbReference type="AlphaFoldDB" id="A0A448WIS9"/>
<proteinExistence type="predicted"/>
<comment type="caution">
    <text evidence="2">The sequence shown here is derived from an EMBL/GenBank/DDBJ whole genome shotgun (WGS) entry which is preliminary data.</text>
</comment>
<evidence type="ECO:0000313" key="2">
    <source>
        <dbReference type="EMBL" id="VEL12712.1"/>
    </source>
</evidence>
<sequence>MYDHDVIQPEDKRITLSQLKQLMADPLVDYLALVVDLICSPTCAETHPTLAHSVRFIIPDKGSKVDTDGIANLFNTRLSRLRTVQTKLRMELEPLRVLILRHRVTKACIINNGGNRVIMDINAIIEKGNNKELEKNSKNAEEDTKNEILPKSRLQFHLLEINETAEEIEEQAHWLCKSVGSFNGMAWLRPPTELAGGRIWLLDTFDEHSEEIEKKENAKRDADKFYEPRLLQSCHIKYIVSRLSIDRVLLVAKDAPADVDNVETLIDVYQSRVGCPCLLVPADWASNDLERMRSELARITNFLANGQCPQRMSSENGLQENDQHRPSHRIMVLGGGNGGAVCLAVALLMLLLRWRMPAAYHHLRSARSRPPLLPVQLTCLWQLDQALFAGLTKTRSAHVAGPYDKGGLGKSKVVKGKLKRRAAFFRRQDTEVPLPILAHTLTGIKPKTFFLTDIELLEDTTQVEQQGLSQVDDSSKHRIKDLALKKKLDRHTKKSGEKSKKYLKWINREIDPNSLLEMHSNEVLGQNGEKPNGKDHAQIMSEDTLVMRITAEDLEGFDTDELMQSNK</sequence>
<reference evidence="2" key="1">
    <citation type="submission" date="2018-11" db="EMBL/GenBank/DDBJ databases">
        <authorList>
            <consortium name="Pathogen Informatics"/>
        </authorList>
    </citation>
    <scope>NUCLEOTIDE SEQUENCE</scope>
</reference>
<keyword evidence="3" id="KW-1185">Reference proteome</keyword>
<accession>A0A448WIS9</accession>
<organism evidence="2 3">
    <name type="scientific">Protopolystoma xenopodis</name>
    <dbReference type="NCBI Taxonomy" id="117903"/>
    <lineage>
        <taxon>Eukaryota</taxon>
        <taxon>Metazoa</taxon>
        <taxon>Spiralia</taxon>
        <taxon>Lophotrochozoa</taxon>
        <taxon>Platyhelminthes</taxon>
        <taxon>Monogenea</taxon>
        <taxon>Polyopisthocotylea</taxon>
        <taxon>Polystomatidea</taxon>
        <taxon>Polystomatidae</taxon>
        <taxon>Protopolystoma</taxon>
    </lineage>
</organism>
<protein>
    <submittedName>
        <fullName evidence="2">Uncharacterized protein</fullName>
    </submittedName>
</protein>
<evidence type="ECO:0000313" key="3">
    <source>
        <dbReference type="Proteomes" id="UP000784294"/>
    </source>
</evidence>
<dbReference type="Proteomes" id="UP000784294">
    <property type="component" value="Unassembled WGS sequence"/>
</dbReference>
<dbReference type="EMBL" id="CAAALY010015588">
    <property type="protein sequence ID" value="VEL12712.1"/>
    <property type="molecule type" value="Genomic_DNA"/>
</dbReference>
<keyword evidence="1" id="KW-0812">Transmembrane</keyword>
<name>A0A448WIS9_9PLAT</name>
<evidence type="ECO:0000256" key="1">
    <source>
        <dbReference type="SAM" id="Phobius"/>
    </source>
</evidence>
<feature type="transmembrane region" description="Helical" evidence="1">
    <location>
        <begin position="330"/>
        <end position="352"/>
    </location>
</feature>
<keyword evidence="1" id="KW-0472">Membrane</keyword>